<proteinExistence type="predicted"/>
<reference evidence="1" key="1">
    <citation type="journal article" date="2022" name="Microorganisms">
        <title>Two New Species of Filamentous Sulfur Bacteria of the Genus Thiothrix, Thiothrix winogradskyi sp. nov. and 'Candidatus Thiothrix sulfatifontis' sp. nov.</title>
        <authorList>
            <person name="Ravin N.V."/>
            <person name="Rossetti S."/>
            <person name="Beletsky A.V."/>
            <person name="Kadnikov V.V."/>
            <person name="Rudenko T.S."/>
            <person name="Smolyakov D.D."/>
            <person name="Moskvitina M.I."/>
            <person name="Gureeva M.V."/>
            <person name="Mardanov A.V."/>
            <person name="Grabovich M.Y."/>
        </authorList>
    </citation>
    <scope>NUCLEOTIDE SEQUENCE</scope>
    <source>
        <strain evidence="1">CT3</strain>
    </source>
</reference>
<sequence length="69" mass="7957">MPEVTEGQLTFHFPTEWQAINYDAPNGFYDTVMQRAPLDFKAVDILARSPSDTFTWIEIKEGRLHDANL</sequence>
<gene>
    <name evidence="1" type="ORF">L2Y54_18120</name>
</gene>
<keyword evidence="2" id="KW-1185">Reference proteome</keyword>
<name>A0ABY3SZE5_9GAMM</name>
<dbReference type="EMBL" id="CP091244">
    <property type="protein sequence ID" value="UJS23835.1"/>
    <property type="molecule type" value="Genomic_DNA"/>
</dbReference>
<evidence type="ECO:0000313" key="2">
    <source>
        <dbReference type="Proteomes" id="UP001054801"/>
    </source>
</evidence>
<organism evidence="1 2">
    <name type="scientific">Thiothrix winogradskyi</name>
    <dbReference type="NCBI Taxonomy" id="96472"/>
    <lineage>
        <taxon>Bacteria</taxon>
        <taxon>Pseudomonadati</taxon>
        <taxon>Pseudomonadota</taxon>
        <taxon>Gammaproteobacteria</taxon>
        <taxon>Thiotrichales</taxon>
        <taxon>Thiotrichaceae</taxon>
        <taxon>Thiothrix</taxon>
    </lineage>
</organism>
<protein>
    <submittedName>
        <fullName evidence="1">Uncharacterized protein</fullName>
    </submittedName>
</protein>
<accession>A0ABY3SZE5</accession>
<evidence type="ECO:0000313" key="1">
    <source>
        <dbReference type="EMBL" id="UJS23835.1"/>
    </source>
</evidence>
<dbReference type="Proteomes" id="UP001054801">
    <property type="component" value="Chromosome"/>
</dbReference>
<dbReference type="RefSeq" id="WP_236498050.1">
    <property type="nucleotide sequence ID" value="NZ_CP091244.1"/>
</dbReference>